<dbReference type="OrthoDB" id="9793581at2"/>
<evidence type="ECO:0000256" key="7">
    <source>
        <dbReference type="RuleBase" id="RU003879"/>
    </source>
</evidence>
<keyword evidence="6" id="KW-0472">Membrane</keyword>
<keyword evidence="3" id="KW-1003">Cell membrane</keyword>
<sequence>MAKVKPKRKSTWVDMTAMVDVAFLLLTFFILVSQFRPEEVVAVTTPSSTADSRVPEGNLIQITMDSKGRVFFGMAGQTNRVTMLENLGEARAIEFTEQEKEAFSLLENFGTPLKDLKSYLAAGKDARKQYNETVEGIPVDSANNELEYWIRAAKGVNRQAPIAIKGDRSAKYPVFDDVINTLKELNENKFKLVTAGESGGQVAVVE</sequence>
<dbReference type="Pfam" id="PF02472">
    <property type="entry name" value="ExbD"/>
    <property type="match status" value="1"/>
</dbReference>
<dbReference type="InterPro" id="IPR003400">
    <property type="entry name" value="ExbD"/>
</dbReference>
<dbReference type="RefSeq" id="WP_132128130.1">
    <property type="nucleotide sequence ID" value="NZ_CP042432.1"/>
</dbReference>
<evidence type="ECO:0000256" key="6">
    <source>
        <dbReference type="ARBA" id="ARBA00023136"/>
    </source>
</evidence>
<keyword evidence="7" id="KW-0653">Protein transport</keyword>
<dbReference type="AlphaFoldDB" id="A0A4R3KUF6"/>
<evidence type="ECO:0000313" key="8">
    <source>
        <dbReference type="EMBL" id="TCS89039.1"/>
    </source>
</evidence>
<keyword evidence="4 7" id="KW-0812">Transmembrane</keyword>
<gene>
    <name evidence="8" type="ORF">EDD80_102231</name>
</gene>
<dbReference type="GO" id="GO:0015031">
    <property type="term" value="P:protein transport"/>
    <property type="evidence" value="ECO:0007669"/>
    <property type="project" value="UniProtKB-KW"/>
</dbReference>
<dbReference type="EMBL" id="SMAD01000002">
    <property type="protein sequence ID" value="TCS89039.1"/>
    <property type="molecule type" value="Genomic_DNA"/>
</dbReference>
<keyword evidence="5" id="KW-1133">Transmembrane helix</keyword>
<comment type="caution">
    <text evidence="8">The sequence shown here is derived from an EMBL/GenBank/DDBJ whole genome shotgun (WGS) entry which is preliminary data.</text>
</comment>
<comment type="similarity">
    <text evidence="2 7">Belongs to the ExbD/TolR family.</text>
</comment>
<dbReference type="Proteomes" id="UP000295807">
    <property type="component" value="Unassembled WGS sequence"/>
</dbReference>
<evidence type="ECO:0000256" key="2">
    <source>
        <dbReference type="ARBA" id="ARBA00005811"/>
    </source>
</evidence>
<name>A0A4R3KUF6_9SPHI</name>
<comment type="subcellular location">
    <subcellularLocation>
        <location evidence="1">Cell membrane</location>
        <topology evidence="1">Single-pass membrane protein</topology>
    </subcellularLocation>
    <subcellularLocation>
        <location evidence="7">Cell membrane</location>
        <topology evidence="7">Single-pass type II membrane protein</topology>
    </subcellularLocation>
</comment>
<dbReference type="GO" id="GO:0022857">
    <property type="term" value="F:transmembrane transporter activity"/>
    <property type="evidence" value="ECO:0007669"/>
    <property type="project" value="InterPro"/>
</dbReference>
<dbReference type="PANTHER" id="PTHR30558:SF3">
    <property type="entry name" value="BIOPOLYMER TRANSPORT PROTEIN EXBD-RELATED"/>
    <property type="match status" value="1"/>
</dbReference>
<reference evidence="8 9" key="1">
    <citation type="submission" date="2019-03" db="EMBL/GenBank/DDBJ databases">
        <title>Genomic Encyclopedia of Type Strains, Phase IV (KMG-IV): sequencing the most valuable type-strain genomes for metagenomic binning, comparative biology and taxonomic classification.</title>
        <authorList>
            <person name="Goeker M."/>
        </authorList>
    </citation>
    <scope>NUCLEOTIDE SEQUENCE [LARGE SCALE GENOMIC DNA]</scope>
    <source>
        <strain evidence="8 9">DSM 21100</strain>
    </source>
</reference>
<keyword evidence="9" id="KW-1185">Reference proteome</keyword>
<evidence type="ECO:0000256" key="3">
    <source>
        <dbReference type="ARBA" id="ARBA00022475"/>
    </source>
</evidence>
<protein>
    <submittedName>
        <fullName evidence="8">Outer membrane transport energization protein ExbD</fullName>
    </submittedName>
</protein>
<evidence type="ECO:0000256" key="1">
    <source>
        <dbReference type="ARBA" id="ARBA00004162"/>
    </source>
</evidence>
<dbReference type="PANTHER" id="PTHR30558">
    <property type="entry name" value="EXBD MEMBRANE COMPONENT OF PMF-DRIVEN MACROMOLECULE IMPORT SYSTEM"/>
    <property type="match status" value="1"/>
</dbReference>
<proteinExistence type="inferred from homology"/>
<evidence type="ECO:0000256" key="4">
    <source>
        <dbReference type="ARBA" id="ARBA00022692"/>
    </source>
</evidence>
<evidence type="ECO:0000256" key="5">
    <source>
        <dbReference type="ARBA" id="ARBA00022989"/>
    </source>
</evidence>
<dbReference type="GO" id="GO:0005886">
    <property type="term" value="C:plasma membrane"/>
    <property type="evidence" value="ECO:0007669"/>
    <property type="project" value="UniProtKB-SubCell"/>
</dbReference>
<keyword evidence="7" id="KW-0813">Transport</keyword>
<evidence type="ECO:0000313" key="9">
    <source>
        <dbReference type="Proteomes" id="UP000295807"/>
    </source>
</evidence>
<organism evidence="8 9">
    <name type="scientific">Anseongella ginsenosidimutans</name>
    <dbReference type="NCBI Taxonomy" id="496056"/>
    <lineage>
        <taxon>Bacteria</taxon>
        <taxon>Pseudomonadati</taxon>
        <taxon>Bacteroidota</taxon>
        <taxon>Sphingobacteriia</taxon>
        <taxon>Sphingobacteriales</taxon>
        <taxon>Sphingobacteriaceae</taxon>
        <taxon>Anseongella</taxon>
    </lineage>
</organism>
<accession>A0A4R3KUF6</accession>